<keyword evidence="4" id="KW-0539">Nucleus</keyword>
<reference evidence="7 8" key="1">
    <citation type="submission" date="2024-03" db="EMBL/GenBank/DDBJ databases">
        <authorList>
            <person name="Brejova B."/>
        </authorList>
    </citation>
    <scope>NUCLEOTIDE SEQUENCE [LARGE SCALE GENOMIC DNA]</scope>
    <source>
        <strain evidence="7 8">CBS 14171</strain>
    </source>
</reference>
<evidence type="ECO:0000256" key="1">
    <source>
        <dbReference type="ARBA" id="ARBA00004123"/>
    </source>
</evidence>
<gene>
    <name evidence="7" type="ORF">LODBEIA_P24230</name>
</gene>
<feature type="region of interest" description="Disordered" evidence="6">
    <location>
        <begin position="1226"/>
        <end position="1307"/>
    </location>
</feature>
<dbReference type="Gene3D" id="1.25.10.10">
    <property type="entry name" value="Leucine-rich Repeat Variant"/>
    <property type="match status" value="1"/>
</dbReference>
<evidence type="ECO:0000256" key="4">
    <source>
        <dbReference type="ARBA" id="ARBA00023242"/>
    </source>
</evidence>
<dbReference type="PANTHER" id="PTHR12663">
    <property type="entry name" value="ANDROGEN INDUCED INHIBITOR OF PROLIFERATION AS3 / PDS5-RELATED"/>
    <property type="match status" value="1"/>
</dbReference>
<evidence type="ECO:0000313" key="8">
    <source>
        <dbReference type="Proteomes" id="UP001497383"/>
    </source>
</evidence>
<feature type="compositionally biased region" description="Polar residues" evidence="6">
    <location>
        <begin position="1285"/>
        <end position="1294"/>
    </location>
</feature>
<proteinExistence type="predicted"/>
<evidence type="ECO:0000256" key="2">
    <source>
        <dbReference type="ARBA" id="ARBA00022618"/>
    </source>
</evidence>
<feature type="compositionally biased region" description="Basic residues" evidence="6">
    <location>
        <begin position="1255"/>
        <end position="1271"/>
    </location>
</feature>
<dbReference type="Pfam" id="PF20168">
    <property type="entry name" value="PDS5"/>
    <property type="match status" value="1"/>
</dbReference>
<dbReference type="SUPFAM" id="SSF48371">
    <property type="entry name" value="ARM repeat"/>
    <property type="match status" value="2"/>
</dbReference>
<evidence type="ECO:0000256" key="6">
    <source>
        <dbReference type="SAM" id="MobiDB-lite"/>
    </source>
</evidence>
<comment type="subcellular location">
    <subcellularLocation>
        <location evidence="1">Nucleus</location>
    </subcellularLocation>
</comment>
<dbReference type="EMBL" id="OZ022407">
    <property type="protein sequence ID" value="CAK9438111.1"/>
    <property type="molecule type" value="Genomic_DNA"/>
</dbReference>
<dbReference type="InterPro" id="IPR016024">
    <property type="entry name" value="ARM-type_fold"/>
</dbReference>
<sequence length="1307" mass="148584">MAPARTSRRSSKTHSDAYSRPSSGSLSFDKPILSTIKRSISTKEQLARVSELHEKLSNLEDAEVDDLDSLRPYALELIDKKLLNHTSVGVQAFVCCCIADILRLFAPNAPYSEEELSELFKAFIKQFSRIGSAKNDKPQFYPQYVYLLKRIAETKTFILMMDLPDSGSLIESFFQTFYGVATKESFPSELETLVADILTEITNESENIPHEIVKLILGKFTLHEAKSGALANQVSSPEFNFSLSICEGNVDRMSRSVAQYFSEILYRNVTLLEQQQQPDSEDSTRKDYGKGKIRAEAMEVLTNIHRLSVQIWKFVPSIMSSVMSLLEDELNASEEKVRALATKSIGEMLGSAPLNSSVPHLKVNFFIIHKSTWAAWLRKPMDVSALVRSSWVTSLPEIWKHNQFSTTQTNQQITAELKKCSVDSDHKVREATCQTIAKIPFRTLVSKVLDESVMTTLFQLMREKHKSIRSIAIDTLGSIYKSYIDSQMASNPFPIDVALERCILDIPNQILHLVYINDKNINALVDLSLFEKLVPVAETNSVIRVEKLVRFFKVLDRKGKEAFKAINGRQGKFSSVVLSLMQLADECVRANSIQEKENRPSSDEIKSNCVKIDKILNWLCASFADDCNTYPCLERLVKLNRARFYNLIKICISCESDMKIINNALNELLTKVSEPKNIKLGDVFGVSATDMVFNIKLLLLRSSPVIYNTSNVEQLIEFSKSREHEHHAAATEILEQISNVNPDVFKFHIRSLSHLCRAEIEAETEAEREAETKPKEDNFTILRTMYHFIKKYPNSMPPEVSFLETLKELAVKGSPDSAKYALKLIGRSESKELCCAAIAAKIFPLDIERDHLFATHLSSFAEMFLVDRFSVSKTEVEAIPYIIKNVLLQNSEHDKASNLKLLALRTLINSLRSASVAHDTELAREKAAPVIKLLISIIGNSGEIVSDSNPTWPTPDDYKIKLRLAAGENLLKLTQLPVYNEVILSPTLRKLCFLVNDDELSVRQKFVERLRQKLAEEAISEKYLPLVFFSASDPNEELKTETTRWISSMLRRSEAKNNLKFEKALVRLIHGLAHNEVFEAILLKNVESESDPSQRQLNAYIFASVYLIYYVQLVAKSENISLLYYFASRVKQHRDAAIASCEYEKREPSEEVLSIYRIAELAQLILKMYSDHRNWPIYTWSDKIKLPQELYALMTTSQEAQRIVSQIFIPENVQEPLAMEIKKTMVDSKRKRNDNESSTTSTTTKRAKMMMTQVKVKKTKPKSKKPKRPIKKVVFAEPTRKSARASAQVNYRDQMSSEESSESESDF</sequence>
<dbReference type="RefSeq" id="XP_066829361.1">
    <property type="nucleotide sequence ID" value="XM_066972421.1"/>
</dbReference>
<dbReference type="InterPro" id="IPR039776">
    <property type="entry name" value="Pds5"/>
</dbReference>
<protein>
    <recommendedName>
        <fullName evidence="9">Sister chromatid cohesion protein PDS5</fullName>
    </recommendedName>
</protein>
<name>A0ABP0ZJ80_9ASCO</name>
<accession>A0ABP0ZJ80</accession>
<feature type="compositionally biased region" description="Basic residues" evidence="6">
    <location>
        <begin position="1"/>
        <end position="12"/>
    </location>
</feature>
<evidence type="ECO:0008006" key="9">
    <source>
        <dbReference type="Google" id="ProtNLM"/>
    </source>
</evidence>
<dbReference type="InterPro" id="IPR011989">
    <property type="entry name" value="ARM-like"/>
</dbReference>
<keyword evidence="8" id="KW-1185">Reference proteome</keyword>
<evidence type="ECO:0000256" key="5">
    <source>
        <dbReference type="ARBA" id="ARBA00023306"/>
    </source>
</evidence>
<dbReference type="CDD" id="cd19953">
    <property type="entry name" value="PDS5"/>
    <property type="match status" value="1"/>
</dbReference>
<keyword evidence="2" id="KW-0132">Cell division</keyword>
<organism evidence="7 8">
    <name type="scientific">Lodderomyces beijingensis</name>
    <dbReference type="NCBI Taxonomy" id="1775926"/>
    <lineage>
        <taxon>Eukaryota</taxon>
        <taxon>Fungi</taxon>
        <taxon>Dikarya</taxon>
        <taxon>Ascomycota</taxon>
        <taxon>Saccharomycotina</taxon>
        <taxon>Pichiomycetes</taxon>
        <taxon>Debaryomycetaceae</taxon>
        <taxon>Candida/Lodderomyces clade</taxon>
        <taxon>Lodderomyces</taxon>
    </lineage>
</organism>
<dbReference type="GeneID" id="92207619"/>
<feature type="region of interest" description="Disordered" evidence="6">
    <location>
        <begin position="1"/>
        <end position="29"/>
    </location>
</feature>
<keyword evidence="3" id="KW-0498">Mitosis</keyword>
<keyword evidence="5" id="KW-0131">Cell cycle</keyword>
<evidence type="ECO:0000256" key="3">
    <source>
        <dbReference type="ARBA" id="ARBA00022776"/>
    </source>
</evidence>
<evidence type="ECO:0000313" key="7">
    <source>
        <dbReference type="EMBL" id="CAK9438111.1"/>
    </source>
</evidence>
<dbReference type="Proteomes" id="UP001497383">
    <property type="component" value="Chromosome 3"/>
</dbReference>
<dbReference type="PANTHER" id="PTHR12663:SF0">
    <property type="entry name" value="PRECOCIOUS DISSOCIATION OF SISTERS 5, ISOFORM A"/>
    <property type="match status" value="1"/>
</dbReference>